<proteinExistence type="predicted"/>
<dbReference type="InterPro" id="IPR019646">
    <property type="entry name" value="Aminoglyc_AdlTrfase"/>
</dbReference>
<sequence length="201" mass="22949">MTTPPPLDAWAPWQPGELAQRLRPFPSPWWIAGGWAIDLFLGEQTREHGDIEFGVARQHFPQLWALLDGLTCCGADGAVHPLPPGSTPPERFRQIWVYEPGPDSWRTDIFLENVDGPLWRSHRDPRVTLPIEHVYARTPDGIPFLRPELALFYKARRPRPKDEADFAVAAPRLDDAARAQLIGWLRLVHDGHPWLNRLTRA</sequence>
<protein>
    <submittedName>
        <fullName evidence="1">Nucleotidyltransferase domain-containing protein</fullName>
    </submittedName>
</protein>
<dbReference type="Gene3D" id="3.30.460.40">
    <property type="match status" value="1"/>
</dbReference>
<dbReference type="Proteomes" id="UP001595816">
    <property type="component" value="Unassembled WGS sequence"/>
</dbReference>
<dbReference type="Pfam" id="PF10706">
    <property type="entry name" value="Aminoglyc_resit"/>
    <property type="match status" value="1"/>
</dbReference>
<name>A0ABV8LJV4_9ACTN</name>
<comment type="caution">
    <text evidence="1">The sequence shown here is derived from an EMBL/GenBank/DDBJ whole genome shotgun (WGS) entry which is preliminary data.</text>
</comment>
<reference evidence="2" key="1">
    <citation type="journal article" date="2019" name="Int. J. Syst. Evol. Microbiol.">
        <title>The Global Catalogue of Microorganisms (GCM) 10K type strain sequencing project: providing services to taxonomists for standard genome sequencing and annotation.</title>
        <authorList>
            <consortium name="The Broad Institute Genomics Platform"/>
            <consortium name="The Broad Institute Genome Sequencing Center for Infectious Disease"/>
            <person name="Wu L."/>
            <person name="Ma J."/>
        </authorList>
    </citation>
    <scope>NUCLEOTIDE SEQUENCE [LARGE SCALE GENOMIC DNA]</scope>
    <source>
        <strain evidence="2">CGMCC 4.7289</strain>
    </source>
</reference>
<organism evidence="1 2">
    <name type="scientific">Hamadaea flava</name>
    <dbReference type="NCBI Taxonomy" id="1742688"/>
    <lineage>
        <taxon>Bacteria</taxon>
        <taxon>Bacillati</taxon>
        <taxon>Actinomycetota</taxon>
        <taxon>Actinomycetes</taxon>
        <taxon>Micromonosporales</taxon>
        <taxon>Micromonosporaceae</taxon>
        <taxon>Hamadaea</taxon>
    </lineage>
</organism>
<gene>
    <name evidence="1" type="ORF">ACFOZ4_11575</name>
</gene>
<dbReference type="EMBL" id="JBHSAY010000006">
    <property type="protein sequence ID" value="MFC4131242.1"/>
    <property type="molecule type" value="Genomic_DNA"/>
</dbReference>
<keyword evidence="2" id="KW-1185">Reference proteome</keyword>
<dbReference type="RefSeq" id="WP_253754590.1">
    <property type="nucleotide sequence ID" value="NZ_JAMZDZ010000001.1"/>
</dbReference>
<accession>A0ABV8LJV4</accession>
<evidence type="ECO:0000313" key="1">
    <source>
        <dbReference type="EMBL" id="MFC4131242.1"/>
    </source>
</evidence>
<evidence type="ECO:0000313" key="2">
    <source>
        <dbReference type="Proteomes" id="UP001595816"/>
    </source>
</evidence>